<evidence type="ECO:0000256" key="7">
    <source>
        <dbReference type="RuleBase" id="RU362101"/>
    </source>
</evidence>
<proteinExistence type="inferred from homology"/>
<evidence type="ECO:0000256" key="6">
    <source>
        <dbReference type="ARBA" id="ARBA00023136"/>
    </source>
</evidence>
<evidence type="ECO:0000256" key="1">
    <source>
        <dbReference type="ARBA" id="ARBA00004127"/>
    </source>
</evidence>
<keyword evidence="6 7" id="KW-0472">Membrane</keyword>
<feature type="transmembrane region" description="Helical" evidence="7">
    <location>
        <begin position="149"/>
        <end position="170"/>
    </location>
</feature>
<dbReference type="EMBL" id="JBHSHT010000001">
    <property type="protein sequence ID" value="MFC4823933.1"/>
    <property type="molecule type" value="Genomic_DNA"/>
</dbReference>
<reference evidence="8 9" key="1">
    <citation type="journal article" date="2019" name="Int. J. Syst. Evol. Microbiol.">
        <title>The Global Catalogue of Microorganisms (GCM) 10K type strain sequencing project: providing services to taxonomists for standard genome sequencing and annotation.</title>
        <authorList>
            <consortium name="The Broad Institute Genomics Platform"/>
            <consortium name="The Broad Institute Genome Sequencing Center for Infectious Disease"/>
            <person name="Wu L."/>
            <person name="Ma J."/>
        </authorList>
    </citation>
    <scope>NUCLEOTIDE SEQUENCE [LARGE SCALE GENOMIC DNA]</scope>
    <source>
        <strain evidence="8 9">XZYJ18</strain>
    </source>
</reference>
<dbReference type="GeneID" id="73047192"/>
<sequence length="237" mass="23523">MSLLATLGVFGAAVVLGVTHGLEPDHAAGISALTSETDSRGHAAFVGASFAVGHALIVVAWVALLSALGASASAAPEALGTVGSTLAGVVLGAIALLLGVTGVRRLRGLPPEPRSADASDPTGRVLAAVHSRLSHHTHETRTDYLQTGLVGSLFALSPPVSMLAFVSAVVPTAGVASAAGAVAAYALSITVTLALVGGGVGTFVAFTRNRGRRVHATFEIAASAAIVWVAARMLVGV</sequence>
<feature type="transmembrane region" description="Helical" evidence="7">
    <location>
        <begin position="218"/>
        <end position="235"/>
    </location>
</feature>
<evidence type="ECO:0000313" key="9">
    <source>
        <dbReference type="Proteomes" id="UP001595945"/>
    </source>
</evidence>
<accession>A0ABD5Q030</accession>
<feature type="transmembrane region" description="Helical" evidence="7">
    <location>
        <begin position="45"/>
        <end position="66"/>
    </location>
</feature>
<dbReference type="InterPro" id="IPR011541">
    <property type="entry name" value="Ni/Co_transpt_high_affinity"/>
</dbReference>
<dbReference type="GO" id="GO:0015099">
    <property type="term" value="F:nickel cation transmembrane transporter activity"/>
    <property type="evidence" value="ECO:0007669"/>
    <property type="project" value="UniProtKB-UniRule"/>
</dbReference>
<name>A0ABD5Q030_9EURY</name>
<evidence type="ECO:0000313" key="8">
    <source>
        <dbReference type="EMBL" id="MFC4823933.1"/>
    </source>
</evidence>
<dbReference type="GO" id="GO:0012505">
    <property type="term" value="C:endomembrane system"/>
    <property type="evidence" value="ECO:0007669"/>
    <property type="project" value="UniProtKB-SubCell"/>
</dbReference>
<gene>
    <name evidence="8" type="ORF">ACFO9K_06630</name>
</gene>
<dbReference type="Proteomes" id="UP001595945">
    <property type="component" value="Unassembled WGS sequence"/>
</dbReference>
<organism evidence="8 9">
    <name type="scientific">Halorussus aquaticus</name>
    <dbReference type="NCBI Taxonomy" id="2953748"/>
    <lineage>
        <taxon>Archaea</taxon>
        <taxon>Methanobacteriati</taxon>
        <taxon>Methanobacteriota</taxon>
        <taxon>Stenosarchaea group</taxon>
        <taxon>Halobacteria</taxon>
        <taxon>Halobacteriales</taxon>
        <taxon>Haladaptataceae</taxon>
        <taxon>Halorussus</taxon>
    </lineage>
</organism>
<dbReference type="GO" id="GO:0005886">
    <property type="term" value="C:plasma membrane"/>
    <property type="evidence" value="ECO:0007669"/>
    <property type="project" value="UniProtKB-SubCell"/>
</dbReference>
<dbReference type="RefSeq" id="WP_254270150.1">
    <property type="nucleotide sequence ID" value="NZ_CP100401.1"/>
</dbReference>
<keyword evidence="5 7" id="KW-1133">Transmembrane helix</keyword>
<evidence type="ECO:0000256" key="5">
    <source>
        <dbReference type="ARBA" id="ARBA00022989"/>
    </source>
</evidence>
<keyword evidence="3" id="KW-0533">Nickel</keyword>
<keyword evidence="9" id="KW-1185">Reference proteome</keyword>
<evidence type="ECO:0000256" key="2">
    <source>
        <dbReference type="ARBA" id="ARBA00022448"/>
    </source>
</evidence>
<evidence type="ECO:0000256" key="4">
    <source>
        <dbReference type="ARBA" id="ARBA00022692"/>
    </source>
</evidence>
<comment type="caution">
    <text evidence="8">The sequence shown here is derived from an EMBL/GenBank/DDBJ whole genome shotgun (WGS) entry which is preliminary data.</text>
</comment>
<comment type="subcellular location">
    <subcellularLocation>
        <location evidence="7">Cell membrane</location>
        <topology evidence="7">Multi-pass membrane protein</topology>
    </subcellularLocation>
    <subcellularLocation>
        <location evidence="1">Endomembrane system</location>
        <topology evidence="1">Multi-pass membrane protein</topology>
    </subcellularLocation>
</comment>
<evidence type="ECO:0000256" key="3">
    <source>
        <dbReference type="ARBA" id="ARBA00022596"/>
    </source>
</evidence>
<dbReference type="AlphaFoldDB" id="A0ABD5Q030"/>
<keyword evidence="4 7" id="KW-0812">Transmembrane</keyword>
<protein>
    <recommendedName>
        <fullName evidence="7">Nickel/cobalt efflux system</fullName>
    </recommendedName>
</protein>
<feature type="transmembrane region" description="Helical" evidence="7">
    <location>
        <begin position="182"/>
        <end position="206"/>
    </location>
</feature>
<comment type="similarity">
    <text evidence="7">Belongs to the NiCoT transporter (TC 2.A.52) family.</text>
</comment>
<dbReference type="Pfam" id="PF03824">
    <property type="entry name" value="NicO"/>
    <property type="match status" value="1"/>
</dbReference>
<keyword evidence="2 7" id="KW-0813">Transport</keyword>
<feature type="transmembrane region" description="Helical" evidence="7">
    <location>
        <begin position="78"/>
        <end position="100"/>
    </location>
</feature>